<evidence type="ECO:0000259" key="2">
    <source>
        <dbReference type="Pfam" id="PF02517"/>
    </source>
</evidence>
<evidence type="ECO:0000313" key="3">
    <source>
        <dbReference type="EMBL" id="KAA6430774.1"/>
    </source>
</evidence>
<feature type="transmembrane region" description="Helical" evidence="1">
    <location>
        <begin position="21"/>
        <end position="44"/>
    </location>
</feature>
<feature type="domain" description="CAAX prenyl protease 2/Lysostaphin resistance protein A-like" evidence="2">
    <location>
        <begin position="132"/>
        <end position="218"/>
    </location>
</feature>
<dbReference type="PANTHER" id="PTHR36435">
    <property type="entry name" value="SLR1288 PROTEIN"/>
    <property type="match status" value="1"/>
</dbReference>
<protein>
    <submittedName>
        <fullName evidence="3">CPBP family intramembrane metalloprotease</fullName>
    </submittedName>
    <submittedName>
        <fullName evidence="4">Lysostaphin resistance A-like protein</fullName>
    </submittedName>
</protein>
<evidence type="ECO:0000313" key="4">
    <source>
        <dbReference type="EMBL" id="MFA1773238.1"/>
    </source>
</evidence>
<evidence type="ECO:0000313" key="5">
    <source>
        <dbReference type="Proteomes" id="UP000323866"/>
    </source>
</evidence>
<feature type="transmembrane region" description="Helical" evidence="1">
    <location>
        <begin position="205"/>
        <end position="228"/>
    </location>
</feature>
<keyword evidence="1" id="KW-1133">Transmembrane helix</keyword>
<dbReference type="Proteomes" id="UP001570846">
    <property type="component" value="Unassembled WGS sequence"/>
</dbReference>
<feature type="transmembrane region" description="Helical" evidence="1">
    <location>
        <begin position="89"/>
        <end position="112"/>
    </location>
</feature>
<keyword evidence="1" id="KW-0812">Transmembrane</keyword>
<reference evidence="3 5" key="2">
    <citation type="submission" date="2019-09" db="EMBL/GenBank/DDBJ databases">
        <title>A bacterium isolated from glacier soil.</title>
        <authorList>
            <person name="Liu Q."/>
        </authorList>
    </citation>
    <scope>NUCLEOTIDE SEQUENCE [LARGE SCALE GENOMIC DNA]</scope>
    <source>
        <strain evidence="3 5">MDT1-10-3</strain>
    </source>
</reference>
<dbReference type="RefSeq" id="WP_149100431.1">
    <property type="nucleotide sequence ID" value="NZ_BMMG01000008.1"/>
</dbReference>
<keyword evidence="3" id="KW-0645">Protease</keyword>
<feature type="transmembrane region" description="Helical" evidence="1">
    <location>
        <begin position="240"/>
        <end position="260"/>
    </location>
</feature>
<dbReference type="PANTHER" id="PTHR36435:SF1">
    <property type="entry name" value="CAAX AMINO TERMINAL PROTEASE FAMILY PROTEIN"/>
    <property type="match status" value="1"/>
</dbReference>
<dbReference type="GO" id="GO:0080120">
    <property type="term" value="P:CAAX-box protein maturation"/>
    <property type="evidence" value="ECO:0007669"/>
    <property type="project" value="UniProtKB-ARBA"/>
</dbReference>
<dbReference type="GO" id="GO:0006508">
    <property type="term" value="P:proteolysis"/>
    <property type="evidence" value="ECO:0007669"/>
    <property type="project" value="UniProtKB-KW"/>
</dbReference>
<proteinExistence type="predicted"/>
<dbReference type="EMBL" id="JBGOGF010000011">
    <property type="protein sequence ID" value="MFA1773238.1"/>
    <property type="molecule type" value="Genomic_DNA"/>
</dbReference>
<dbReference type="InterPro" id="IPR003675">
    <property type="entry name" value="Rce1/LyrA-like_dom"/>
</dbReference>
<comment type="caution">
    <text evidence="3">The sequence shown here is derived from an EMBL/GenBank/DDBJ whole genome shotgun (WGS) entry which is preliminary data.</text>
</comment>
<dbReference type="GO" id="GO:0008237">
    <property type="term" value="F:metallopeptidase activity"/>
    <property type="evidence" value="ECO:0007669"/>
    <property type="project" value="UniProtKB-KW"/>
</dbReference>
<reference evidence="3 5" key="1">
    <citation type="submission" date="2019-07" db="EMBL/GenBank/DDBJ databases">
        <authorList>
            <person name="Qu J.-H."/>
        </authorList>
    </citation>
    <scope>NUCLEOTIDE SEQUENCE [LARGE SCALE GENOMIC DNA]</scope>
    <source>
        <strain evidence="3 5">MDT1-10-3</strain>
    </source>
</reference>
<name>A0A5M8Q764_9BACT</name>
<feature type="transmembrane region" description="Helical" evidence="1">
    <location>
        <begin position="132"/>
        <end position="155"/>
    </location>
</feature>
<dbReference type="AlphaFoldDB" id="A0A5M8Q764"/>
<dbReference type="Pfam" id="PF02517">
    <property type="entry name" value="Rce1-like"/>
    <property type="match status" value="1"/>
</dbReference>
<evidence type="ECO:0000256" key="1">
    <source>
        <dbReference type="SAM" id="Phobius"/>
    </source>
</evidence>
<gene>
    <name evidence="4" type="ORF">ACD591_18195</name>
    <name evidence="3" type="ORF">FOE74_20115</name>
</gene>
<dbReference type="GO" id="GO:0004175">
    <property type="term" value="F:endopeptidase activity"/>
    <property type="evidence" value="ECO:0007669"/>
    <property type="project" value="UniProtKB-ARBA"/>
</dbReference>
<sequence length="283" mass="31456">MESHQNTGLSVKQAGYLLLKYFAYSIALSIPLVIGKMLTTGYLLHPLVTSFGSLLMYAIPFVLVIKVGLKGINKDLLSGMKEEFSRIDYRIVGTVFILTPFVGVLLEPLINLLPAPPEFLNKIFRDLFKPNFLSFLAIAVAPAILEEILCRGIILEGLLKRYSPTKAIIWSAVLFGAMHLNPWQGLTGLVLGLFIGWVYHRTKSIYPGILIHFVNNALSYFAWLAWGDKVTSLQGIMTPFSYYLLVAASLLVGVAGMWFLNKQMPKKSEATVHPLPEVKPVLS</sequence>
<keyword evidence="3" id="KW-0482">Metalloprotease</keyword>
<keyword evidence="3" id="KW-0378">Hydrolase</keyword>
<evidence type="ECO:0000313" key="6">
    <source>
        <dbReference type="Proteomes" id="UP001570846"/>
    </source>
</evidence>
<organism evidence="3 5">
    <name type="scientific">Rufibacter glacialis</name>
    <dbReference type="NCBI Taxonomy" id="1259555"/>
    <lineage>
        <taxon>Bacteria</taxon>
        <taxon>Pseudomonadati</taxon>
        <taxon>Bacteroidota</taxon>
        <taxon>Cytophagia</taxon>
        <taxon>Cytophagales</taxon>
        <taxon>Hymenobacteraceae</taxon>
        <taxon>Rufibacter</taxon>
    </lineage>
</organism>
<dbReference type="OrthoDB" id="158986at2"/>
<feature type="transmembrane region" description="Helical" evidence="1">
    <location>
        <begin position="50"/>
        <end position="69"/>
    </location>
</feature>
<keyword evidence="1" id="KW-0472">Membrane</keyword>
<keyword evidence="6" id="KW-1185">Reference proteome</keyword>
<feature type="transmembrane region" description="Helical" evidence="1">
    <location>
        <begin position="167"/>
        <end position="199"/>
    </location>
</feature>
<dbReference type="Proteomes" id="UP000323866">
    <property type="component" value="Unassembled WGS sequence"/>
</dbReference>
<reference evidence="4 6" key="3">
    <citation type="submission" date="2024-08" db="EMBL/GenBank/DDBJ databases">
        <authorList>
            <person name="Wei W."/>
        </authorList>
    </citation>
    <scope>NUCLEOTIDE SEQUENCE [LARGE SCALE GENOMIC DNA]</scope>
    <source>
        <strain evidence="4 6">XU2</strain>
    </source>
</reference>
<dbReference type="InterPro" id="IPR052710">
    <property type="entry name" value="CAAX_protease"/>
</dbReference>
<dbReference type="EMBL" id="VKKZ01000025">
    <property type="protein sequence ID" value="KAA6430774.1"/>
    <property type="molecule type" value="Genomic_DNA"/>
</dbReference>
<accession>A0A5M8Q764</accession>